<dbReference type="InterPro" id="IPR045151">
    <property type="entry name" value="DCAF8"/>
</dbReference>
<dbReference type="InterPro" id="IPR001680">
    <property type="entry name" value="WD40_rpt"/>
</dbReference>
<accession>A0A5M3MAX1</accession>
<keyword evidence="1 3" id="KW-0853">WD repeat</keyword>
<gene>
    <name evidence="5" type="ORF">CONPUDRAFT_130546</name>
</gene>
<dbReference type="AlphaFoldDB" id="A0A5M3MAX1"/>
<protein>
    <submittedName>
        <fullName evidence="5">WD40 repeat-like protein</fullName>
    </submittedName>
</protein>
<evidence type="ECO:0000256" key="2">
    <source>
        <dbReference type="ARBA" id="ARBA00022737"/>
    </source>
</evidence>
<dbReference type="PANTHER" id="PTHR15574">
    <property type="entry name" value="WD REPEAT DOMAIN-CONTAINING FAMILY"/>
    <property type="match status" value="1"/>
</dbReference>
<dbReference type="SMART" id="SM00320">
    <property type="entry name" value="WD40"/>
    <property type="match status" value="6"/>
</dbReference>
<dbReference type="GO" id="GO:0045717">
    <property type="term" value="P:negative regulation of fatty acid biosynthetic process"/>
    <property type="evidence" value="ECO:0007669"/>
    <property type="project" value="TreeGrafter"/>
</dbReference>
<sequence length="554" mass="60857">MDVDGSGAMSTRRRFSTSAFASKRGPTCWEGAFQCNVASSLDRVGVLGENGSGHRGCVNALSWADGGEWLISSGDDADIRIWRIDAATEFAGHVHEDGYPLKCETVINTGHTQNVFNVQQLPGSKRITSVSGDRQVRVFDIGDALGRSPTGAEATYGTRQACIRILRCHTGRTKRILTEDSPDVFLTVAEDGEVRQHDLRTFHSCNDGNCPAPLVKMPHELSTMAMSPIRPYHIVVGGESPFAHLFDRRHAGRCIQAEWGVPLDESNLSTCVRRFGRERRAPGERRGYEHITGAKMSAWNGHELLLSYSSDGVYLYSTQDDSETSNSLTSVTSSPVLRTPPLVTEANCLTGPMEEHVDVEHALDAIVSLETSEDEAGMLDEGDEDGNEEDDNLTISDYDIHKDIPTVYPRAKFTGHCNVETVKDVNFLGLRDEYVVSGSDDGNAFVWQKADGKLVDILVGDESVVNVIEGHPRLPLVAVSGIDKTIKLFAPVHGERQFSRILSKDAICRRNVSASRRPLLPDTQLLHLLRMHLEHAQDGQPGSREPSITQCVNQ</sequence>
<dbReference type="Gene3D" id="2.130.10.10">
    <property type="entry name" value="YVTN repeat-like/Quinoprotein amine dehydrogenase"/>
    <property type="match status" value="2"/>
</dbReference>
<feature type="repeat" description="WD" evidence="3">
    <location>
        <begin position="51"/>
        <end position="92"/>
    </location>
</feature>
<comment type="caution">
    <text evidence="5">The sequence shown here is derived from an EMBL/GenBank/DDBJ whole genome shotgun (WGS) entry which is preliminary data.</text>
</comment>
<keyword evidence="6" id="KW-1185">Reference proteome</keyword>
<name>A0A5M3MAX1_CONPW</name>
<dbReference type="InterPro" id="IPR036322">
    <property type="entry name" value="WD40_repeat_dom_sf"/>
</dbReference>
<dbReference type="OMA" id="DQMVMLW"/>
<organism evidence="5 6">
    <name type="scientific">Coniophora puteana (strain RWD-64-598)</name>
    <name type="common">Brown rot fungus</name>
    <dbReference type="NCBI Taxonomy" id="741705"/>
    <lineage>
        <taxon>Eukaryota</taxon>
        <taxon>Fungi</taxon>
        <taxon>Dikarya</taxon>
        <taxon>Basidiomycota</taxon>
        <taxon>Agaricomycotina</taxon>
        <taxon>Agaricomycetes</taxon>
        <taxon>Agaricomycetidae</taxon>
        <taxon>Boletales</taxon>
        <taxon>Coniophorineae</taxon>
        <taxon>Coniophoraceae</taxon>
        <taxon>Coniophora</taxon>
    </lineage>
</organism>
<dbReference type="KEGG" id="cput:CONPUDRAFT_130546"/>
<dbReference type="EMBL" id="JH711586">
    <property type="protein sequence ID" value="EIW76136.1"/>
    <property type="molecule type" value="Genomic_DNA"/>
</dbReference>
<dbReference type="GeneID" id="19200276"/>
<dbReference type="OrthoDB" id="2414538at2759"/>
<evidence type="ECO:0000313" key="6">
    <source>
        <dbReference type="Proteomes" id="UP000053558"/>
    </source>
</evidence>
<keyword evidence="2" id="KW-0677">Repeat</keyword>
<dbReference type="Pfam" id="PF00400">
    <property type="entry name" value="WD40"/>
    <property type="match status" value="3"/>
</dbReference>
<dbReference type="GO" id="GO:0080008">
    <property type="term" value="C:Cul4-RING E3 ubiquitin ligase complex"/>
    <property type="evidence" value="ECO:0007669"/>
    <property type="project" value="TreeGrafter"/>
</dbReference>
<dbReference type="PROSITE" id="PS50082">
    <property type="entry name" value="WD_REPEATS_2"/>
    <property type="match status" value="1"/>
</dbReference>
<evidence type="ECO:0000256" key="4">
    <source>
        <dbReference type="SAM" id="MobiDB-lite"/>
    </source>
</evidence>
<dbReference type="RefSeq" id="XP_007773406.1">
    <property type="nucleotide sequence ID" value="XM_007775216.1"/>
</dbReference>
<dbReference type="GO" id="GO:0005737">
    <property type="term" value="C:cytoplasm"/>
    <property type="evidence" value="ECO:0007669"/>
    <property type="project" value="TreeGrafter"/>
</dbReference>
<feature type="region of interest" description="Disordered" evidence="4">
    <location>
        <begin position="374"/>
        <end position="393"/>
    </location>
</feature>
<evidence type="ECO:0000256" key="1">
    <source>
        <dbReference type="ARBA" id="ARBA00022574"/>
    </source>
</evidence>
<dbReference type="PANTHER" id="PTHR15574:SF40">
    <property type="entry name" value="WD AND TETRATRICOPEPTIDE REPEATS PROTEIN 1"/>
    <property type="match status" value="1"/>
</dbReference>
<feature type="compositionally biased region" description="Acidic residues" evidence="4">
    <location>
        <begin position="374"/>
        <end position="392"/>
    </location>
</feature>
<dbReference type="Proteomes" id="UP000053558">
    <property type="component" value="Unassembled WGS sequence"/>
</dbReference>
<evidence type="ECO:0000256" key="3">
    <source>
        <dbReference type="PROSITE-ProRule" id="PRU00221"/>
    </source>
</evidence>
<dbReference type="PROSITE" id="PS50294">
    <property type="entry name" value="WD_REPEATS_REGION"/>
    <property type="match status" value="1"/>
</dbReference>
<dbReference type="SUPFAM" id="SSF50978">
    <property type="entry name" value="WD40 repeat-like"/>
    <property type="match status" value="1"/>
</dbReference>
<proteinExistence type="predicted"/>
<reference evidence="6" key="1">
    <citation type="journal article" date="2012" name="Science">
        <title>The Paleozoic origin of enzymatic lignin decomposition reconstructed from 31 fungal genomes.</title>
        <authorList>
            <person name="Floudas D."/>
            <person name="Binder M."/>
            <person name="Riley R."/>
            <person name="Barry K."/>
            <person name="Blanchette R.A."/>
            <person name="Henrissat B."/>
            <person name="Martinez A.T."/>
            <person name="Otillar R."/>
            <person name="Spatafora J.W."/>
            <person name="Yadav J.S."/>
            <person name="Aerts A."/>
            <person name="Benoit I."/>
            <person name="Boyd A."/>
            <person name="Carlson A."/>
            <person name="Copeland A."/>
            <person name="Coutinho P.M."/>
            <person name="de Vries R.P."/>
            <person name="Ferreira P."/>
            <person name="Findley K."/>
            <person name="Foster B."/>
            <person name="Gaskell J."/>
            <person name="Glotzer D."/>
            <person name="Gorecki P."/>
            <person name="Heitman J."/>
            <person name="Hesse C."/>
            <person name="Hori C."/>
            <person name="Igarashi K."/>
            <person name="Jurgens J.A."/>
            <person name="Kallen N."/>
            <person name="Kersten P."/>
            <person name="Kohler A."/>
            <person name="Kuees U."/>
            <person name="Kumar T.K.A."/>
            <person name="Kuo A."/>
            <person name="LaButti K."/>
            <person name="Larrondo L.F."/>
            <person name="Lindquist E."/>
            <person name="Ling A."/>
            <person name="Lombard V."/>
            <person name="Lucas S."/>
            <person name="Lundell T."/>
            <person name="Martin R."/>
            <person name="McLaughlin D.J."/>
            <person name="Morgenstern I."/>
            <person name="Morin E."/>
            <person name="Murat C."/>
            <person name="Nagy L.G."/>
            <person name="Nolan M."/>
            <person name="Ohm R.A."/>
            <person name="Patyshakuliyeva A."/>
            <person name="Rokas A."/>
            <person name="Ruiz-Duenas F.J."/>
            <person name="Sabat G."/>
            <person name="Salamov A."/>
            <person name="Samejima M."/>
            <person name="Schmutz J."/>
            <person name="Slot J.C."/>
            <person name="St John F."/>
            <person name="Stenlid J."/>
            <person name="Sun H."/>
            <person name="Sun S."/>
            <person name="Syed K."/>
            <person name="Tsang A."/>
            <person name="Wiebenga A."/>
            <person name="Young D."/>
            <person name="Pisabarro A."/>
            <person name="Eastwood D.C."/>
            <person name="Martin F."/>
            <person name="Cullen D."/>
            <person name="Grigoriev I.V."/>
            <person name="Hibbett D.S."/>
        </authorList>
    </citation>
    <scope>NUCLEOTIDE SEQUENCE [LARGE SCALE GENOMIC DNA]</scope>
    <source>
        <strain evidence="6">RWD-64-598 SS2</strain>
    </source>
</reference>
<dbReference type="InterPro" id="IPR015943">
    <property type="entry name" value="WD40/YVTN_repeat-like_dom_sf"/>
</dbReference>
<evidence type="ECO:0000313" key="5">
    <source>
        <dbReference type="EMBL" id="EIW76136.1"/>
    </source>
</evidence>